<proteinExistence type="predicted"/>
<organism evidence="2 3">
    <name type="scientific">Flavobacterium soyangense</name>
    <dbReference type="NCBI Taxonomy" id="2023265"/>
    <lineage>
        <taxon>Bacteria</taxon>
        <taxon>Pseudomonadati</taxon>
        <taxon>Bacteroidota</taxon>
        <taxon>Flavobacteriia</taxon>
        <taxon>Flavobacteriales</taxon>
        <taxon>Flavobacteriaceae</taxon>
        <taxon>Flavobacterium</taxon>
    </lineage>
</organism>
<dbReference type="AlphaFoldDB" id="A0A930XUL1"/>
<feature type="transmembrane region" description="Helical" evidence="1">
    <location>
        <begin position="72"/>
        <end position="92"/>
    </location>
</feature>
<feature type="transmembrane region" description="Helical" evidence="1">
    <location>
        <begin position="7"/>
        <end position="27"/>
    </location>
</feature>
<evidence type="ECO:0000313" key="3">
    <source>
        <dbReference type="Proteomes" id="UP000646211"/>
    </source>
</evidence>
<keyword evidence="1" id="KW-0812">Transmembrane</keyword>
<gene>
    <name evidence="2" type="ORF">IR213_00695</name>
</gene>
<name>A0A930XUL1_9FLAO</name>
<feature type="transmembrane region" description="Helical" evidence="1">
    <location>
        <begin position="33"/>
        <end position="51"/>
    </location>
</feature>
<dbReference type="RefSeq" id="WP_194310387.1">
    <property type="nucleotide sequence ID" value="NZ_JADHEC010000001.1"/>
</dbReference>
<evidence type="ECO:0008006" key="4">
    <source>
        <dbReference type="Google" id="ProtNLM"/>
    </source>
</evidence>
<dbReference type="EMBL" id="JADHEC010000001">
    <property type="protein sequence ID" value="MBF2707117.1"/>
    <property type="molecule type" value="Genomic_DNA"/>
</dbReference>
<evidence type="ECO:0000256" key="1">
    <source>
        <dbReference type="SAM" id="Phobius"/>
    </source>
</evidence>
<keyword evidence="1" id="KW-1133">Transmembrane helix</keyword>
<dbReference type="Proteomes" id="UP000646211">
    <property type="component" value="Unassembled WGS sequence"/>
</dbReference>
<evidence type="ECO:0000313" key="2">
    <source>
        <dbReference type="EMBL" id="MBF2707117.1"/>
    </source>
</evidence>
<keyword evidence="3" id="KW-1185">Reference proteome</keyword>
<comment type="caution">
    <text evidence="2">The sequence shown here is derived from an EMBL/GenBank/DDBJ whole genome shotgun (WGS) entry which is preliminary data.</text>
</comment>
<protein>
    <recommendedName>
        <fullName evidence="4">DUF4199 domain-containing protein</fullName>
    </recommendedName>
</protein>
<sequence length="145" mass="16181">MKLSKEFTNGFIIFLGISVYFLFINIIGYGDKAYLRLFNTVFVLYGVNRTISMNIAEGKKNFVSNSISAMKTSLVGVFLSVIGLLVYSYIQGGDAYVESLSKTFLFTGNPSIVTYCISLLFEGIASSVVVTMLLMLYWNDRHISD</sequence>
<keyword evidence="1" id="KW-0472">Membrane</keyword>
<reference evidence="2" key="1">
    <citation type="submission" date="2020-11" db="EMBL/GenBank/DDBJ databases">
        <title>Genome of Flavobacterium soyangense.</title>
        <authorList>
            <person name="Liu Q."/>
            <person name="Xin Y.-H."/>
        </authorList>
    </citation>
    <scope>NUCLEOTIDE SEQUENCE</scope>
    <source>
        <strain evidence="2">CGMCC 1.13493</strain>
    </source>
</reference>
<feature type="transmembrane region" description="Helical" evidence="1">
    <location>
        <begin position="112"/>
        <end position="138"/>
    </location>
</feature>
<accession>A0A930XUL1</accession>